<dbReference type="AlphaFoldDB" id="A0A9Q0M7A5"/>
<keyword evidence="4" id="KW-0813">Transport</keyword>
<reference evidence="9" key="1">
    <citation type="submission" date="2022-12" db="EMBL/GenBank/DDBJ databases">
        <title>Genome assemblies of Blomia tropicalis.</title>
        <authorList>
            <person name="Cui Y."/>
        </authorList>
    </citation>
    <scope>NUCLEOTIDE SEQUENCE</scope>
    <source>
        <tissue evidence="9">Adult mites</tissue>
    </source>
</reference>
<gene>
    <name evidence="9" type="ORF">RDWZM_006139</name>
</gene>
<dbReference type="GO" id="GO:0019905">
    <property type="term" value="F:syntaxin binding"/>
    <property type="evidence" value="ECO:0007669"/>
    <property type="project" value="TreeGrafter"/>
</dbReference>
<evidence type="ECO:0000313" key="9">
    <source>
        <dbReference type="EMBL" id="KAJ6220327.1"/>
    </source>
</evidence>
<dbReference type="InterPro" id="IPR048319">
    <property type="entry name" value="Vps52_CC"/>
</dbReference>
<dbReference type="GO" id="GO:0042147">
    <property type="term" value="P:retrograde transport, endosome to Golgi"/>
    <property type="evidence" value="ECO:0007669"/>
    <property type="project" value="TreeGrafter"/>
</dbReference>
<dbReference type="GO" id="GO:0007041">
    <property type="term" value="P:lysosomal transport"/>
    <property type="evidence" value="ECO:0007669"/>
    <property type="project" value="TreeGrafter"/>
</dbReference>
<dbReference type="Pfam" id="PF20655">
    <property type="entry name" value="Vps52_C"/>
    <property type="match status" value="1"/>
</dbReference>
<protein>
    <recommendedName>
        <fullName evidence="3">Vacuolar protein sorting-associated protein 52 homolog</fullName>
    </recommendedName>
</protein>
<dbReference type="EMBL" id="JAPWDV010000002">
    <property type="protein sequence ID" value="KAJ6220327.1"/>
    <property type="molecule type" value="Genomic_DNA"/>
</dbReference>
<dbReference type="GO" id="GO:0032456">
    <property type="term" value="P:endocytic recycling"/>
    <property type="evidence" value="ECO:0007669"/>
    <property type="project" value="TreeGrafter"/>
</dbReference>
<dbReference type="PANTHER" id="PTHR14190:SF7">
    <property type="entry name" value="VACUOLAR PROTEIN SORTING-ASSOCIATED PROTEIN 52 HOMOLOG"/>
    <property type="match status" value="1"/>
</dbReference>
<evidence type="ECO:0000256" key="2">
    <source>
        <dbReference type="ARBA" id="ARBA00008180"/>
    </source>
</evidence>
<organism evidence="9 10">
    <name type="scientific">Blomia tropicalis</name>
    <name type="common">Mite</name>
    <dbReference type="NCBI Taxonomy" id="40697"/>
    <lineage>
        <taxon>Eukaryota</taxon>
        <taxon>Metazoa</taxon>
        <taxon>Ecdysozoa</taxon>
        <taxon>Arthropoda</taxon>
        <taxon>Chelicerata</taxon>
        <taxon>Arachnida</taxon>
        <taxon>Acari</taxon>
        <taxon>Acariformes</taxon>
        <taxon>Sarcoptiformes</taxon>
        <taxon>Astigmata</taxon>
        <taxon>Glycyphagoidea</taxon>
        <taxon>Echimyopodidae</taxon>
        <taxon>Blomia</taxon>
    </lineage>
</organism>
<name>A0A9Q0M7A5_BLOTA</name>
<dbReference type="PANTHER" id="PTHR14190">
    <property type="entry name" value="SUPPRESSOR OF ACTIN MUTATIONS 2/VACUOLAR PROTEIN SORTING 52"/>
    <property type="match status" value="1"/>
</dbReference>
<dbReference type="GO" id="GO:0015031">
    <property type="term" value="P:protein transport"/>
    <property type="evidence" value="ECO:0007669"/>
    <property type="project" value="UniProtKB-KW"/>
</dbReference>
<evidence type="ECO:0000313" key="10">
    <source>
        <dbReference type="Proteomes" id="UP001142055"/>
    </source>
</evidence>
<keyword evidence="6" id="KW-0333">Golgi apparatus</keyword>
<dbReference type="Proteomes" id="UP001142055">
    <property type="component" value="Chromosome 2"/>
</dbReference>
<feature type="domain" description="Vps52 C-terminal" evidence="8">
    <location>
        <begin position="265"/>
        <end position="578"/>
    </location>
</feature>
<evidence type="ECO:0000256" key="4">
    <source>
        <dbReference type="ARBA" id="ARBA00022448"/>
    </source>
</evidence>
<comment type="similarity">
    <text evidence="2">Belongs to the VPS52 family.</text>
</comment>
<keyword evidence="5" id="KW-0653">Protein transport</keyword>
<dbReference type="GO" id="GO:0005829">
    <property type="term" value="C:cytosol"/>
    <property type="evidence" value="ECO:0007669"/>
    <property type="project" value="GOC"/>
</dbReference>
<sequence length="703" mass="81996">MQYNTAVPFGTGFSMSNVSSQNNVNIKQSTVKPIESDVQYDDNIVKEILNSETDLRTYSADVEKTLVELENETIADYIKEADNISELHSQITASDQVLERLEGMLCAFQADLSNICQEILSLQELSASLNIRLKNKQSIQTEMSEFIDDIIIPESVINYIVNAPVSEKEFMEQLYILDHKISFVKEQSFREAKSCLDVVEILNNLKSKAILKIRDYILKKIYSCRKPMTNYSIVQNALLKNKFFFKFLATHERDIAREIQSEYIETMSKVYYSYFKEYISKLSKLIYPDLPDRDDLMGADQSNKNRTSSIFALKTTNTLKQRSNVFALGNRESLLNEDLESALIVPHVAIKSETNYSLENIFRSIQYAFVDNACREYLFLSEFFMTNSKLSNELFNSIYNKTLGLLHKNIDDQFQSSYDAIALFTCLHIIYRYRMISLKRNVVVLNSYWERVVKTIWPQFEKVFLLHIESIKLCDLNKMATVDTRPHYITRRYAEFSAAIMIINDTFPDERVSNLLIILQNEVVNLILRMSTQFSKPKEQFIFIINNYDIILGVLLERKKEDSNEAEMMREQLNKKIIGFVDEMLYPHFGSMITFIKECDGLIDRNETEALKKYEQKVGDLIRGFNLNWRKSLEQVSRDIMASFTNFKNGNNIQQIALTQFVQYYHKFQKIVGQTPFKNNPARSELINIHQLMVEVKKYKNNF</sequence>
<proteinExistence type="inferred from homology"/>
<keyword evidence="10" id="KW-1185">Reference proteome</keyword>
<dbReference type="OMA" id="IHVVMVE"/>
<dbReference type="GO" id="GO:0006896">
    <property type="term" value="P:Golgi to vacuole transport"/>
    <property type="evidence" value="ECO:0007669"/>
    <property type="project" value="TreeGrafter"/>
</dbReference>
<accession>A0A9Q0M7A5</accession>
<dbReference type="Pfam" id="PF04129">
    <property type="entry name" value="Vps52_CC"/>
    <property type="match status" value="1"/>
</dbReference>
<feature type="domain" description="Vps52 coiled-coil" evidence="7">
    <location>
        <begin position="76"/>
        <end position="248"/>
    </location>
</feature>
<evidence type="ECO:0000256" key="5">
    <source>
        <dbReference type="ARBA" id="ARBA00022927"/>
    </source>
</evidence>
<dbReference type="InterPro" id="IPR048361">
    <property type="entry name" value="Vps52_C"/>
</dbReference>
<dbReference type="GO" id="GO:0000938">
    <property type="term" value="C:GARP complex"/>
    <property type="evidence" value="ECO:0007669"/>
    <property type="project" value="TreeGrafter"/>
</dbReference>
<evidence type="ECO:0000256" key="6">
    <source>
        <dbReference type="ARBA" id="ARBA00023034"/>
    </source>
</evidence>
<evidence type="ECO:0000259" key="7">
    <source>
        <dbReference type="Pfam" id="PF04129"/>
    </source>
</evidence>
<comment type="caution">
    <text evidence="9">The sequence shown here is derived from an EMBL/GenBank/DDBJ whole genome shotgun (WGS) entry which is preliminary data.</text>
</comment>
<evidence type="ECO:0000256" key="3">
    <source>
        <dbReference type="ARBA" id="ARBA00017083"/>
    </source>
</evidence>
<evidence type="ECO:0000259" key="8">
    <source>
        <dbReference type="Pfam" id="PF20655"/>
    </source>
</evidence>
<comment type="subcellular location">
    <subcellularLocation>
        <location evidence="1">Golgi apparatus</location>
        <location evidence="1">trans-Golgi network</location>
    </subcellularLocation>
</comment>
<dbReference type="InterPro" id="IPR007258">
    <property type="entry name" value="Vps52"/>
</dbReference>
<evidence type="ECO:0000256" key="1">
    <source>
        <dbReference type="ARBA" id="ARBA00004601"/>
    </source>
</evidence>